<dbReference type="GO" id="GO:0046872">
    <property type="term" value="F:metal ion binding"/>
    <property type="evidence" value="ECO:0007669"/>
    <property type="project" value="UniProtKB-KW"/>
</dbReference>
<feature type="domain" description="Peptidase M12A" evidence="13">
    <location>
        <begin position="76"/>
        <end position="151"/>
    </location>
</feature>
<feature type="domain" description="CUB" evidence="12">
    <location>
        <begin position="153"/>
        <end position="293"/>
    </location>
</feature>
<dbReference type="GO" id="GO:0006508">
    <property type="term" value="P:proteolysis"/>
    <property type="evidence" value="ECO:0007669"/>
    <property type="project" value="UniProtKB-KW"/>
</dbReference>
<protein>
    <recommendedName>
        <fullName evidence="10">Metalloendopeptidase</fullName>
        <ecNumber evidence="10">3.4.24.-</ecNumber>
    </recommendedName>
</protein>
<dbReference type="Pfam" id="PF00431">
    <property type="entry name" value="CUB"/>
    <property type="match status" value="2"/>
</dbReference>
<feature type="compositionally biased region" description="Low complexity" evidence="11">
    <location>
        <begin position="1"/>
        <end position="17"/>
    </location>
</feature>
<keyword evidence="5 10" id="KW-0378">Hydrolase</keyword>
<evidence type="ECO:0000256" key="2">
    <source>
        <dbReference type="ARBA" id="ARBA00022670"/>
    </source>
</evidence>
<feature type="domain" description="CUB" evidence="12">
    <location>
        <begin position="294"/>
        <end position="407"/>
    </location>
</feature>
<keyword evidence="4" id="KW-0677">Repeat</keyword>
<dbReference type="CDD" id="cd00041">
    <property type="entry name" value="CUB"/>
    <property type="match status" value="2"/>
</dbReference>
<keyword evidence="3 10" id="KW-0479">Metal-binding</keyword>
<accession>A0A914W291</accession>
<dbReference type="PROSITE" id="PS51864">
    <property type="entry name" value="ASTACIN"/>
    <property type="match status" value="1"/>
</dbReference>
<dbReference type="GO" id="GO:0004222">
    <property type="term" value="F:metalloendopeptidase activity"/>
    <property type="evidence" value="ECO:0007669"/>
    <property type="project" value="UniProtKB-UniRule"/>
</dbReference>
<keyword evidence="2 10" id="KW-0645">Protease</keyword>
<dbReference type="FunFam" id="2.60.120.290:FF:000013">
    <property type="entry name" value="Membrane frizzled-related protein"/>
    <property type="match status" value="1"/>
</dbReference>
<evidence type="ECO:0000313" key="15">
    <source>
        <dbReference type="WBParaSite" id="PSAMB.scaffold3003size20088.g19976.t1"/>
    </source>
</evidence>
<evidence type="ECO:0000256" key="5">
    <source>
        <dbReference type="ARBA" id="ARBA00022801"/>
    </source>
</evidence>
<evidence type="ECO:0000256" key="10">
    <source>
        <dbReference type="RuleBase" id="RU361183"/>
    </source>
</evidence>
<dbReference type="PRINTS" id="PR00480">
    <property type="entry name" value="ASTACIN"/>
</dbReference>
<dbReference type="PANTHER" id="PTHR24251:SF43">
    <property type="entry name" value="TOLLOID-LIKE PROTEIN 2"/>
    <property type="match status" value="1"/>
</dbReference>
<dbReference type="WBParaSite" id="PSAMB.scaffold3003size20088.g19976.t1">
    <property type="protein sequence ID" value="PSAMB.scaffold3003size20088.g19976.t1"/>
    <property type="gene ID" value="PSAMB.scaffold3003size20088.g19976"/>
</dbReference>
<dbReference type="Gene3D" id="2.60.120.290">
    <property type="entry name" value="Spermadhesin, CUB domain"/>
    <property type="match status" value="2"/>
</dbReference>
<evidence type="ECO:0000313" key="14">
    <source>
        <dbReference type="Proteomes" id="UP000887566"/>
    </source>
</evidence>
<dbReference type="PANTHER" id="PTHR24251">
    <property type="entry name" value="OVOCHYMASE-RELATED"/>
    <property type="match status" value="1"/>
</dbReference>
<evidence type="ECO:0000259" key="13">
    <source>
        <dbReference type="PROSITE" id="PS51864"/>
    </source>
</evidence>
<evidence type="ECO:0000256" key="3">
    <source>
        <dbReference type="ARBA" id="ARBA00022723"/>
    </source>
</evidence>
<organism evidence="14 15">
    <name type="scientific">Plectus sambesii</name>
    <dbReference type="NCBI Taxonomy" id="2011161"/>
    <lineage>
        <taxon>Eukaryota</taxon>
        <taxon>Metazoa</taxon>
        <taxon>Ecdysozoa</taxon>
        <taxon>Nematoda</taxon>
        <taxon>Chromadorea</taxon>
        <taxon>Plectida</taxon>
        <taxon>Plectina</taxon>
        <taxon>Plectoidea</taxon>
        <taxon>Plectidae</taxon>
        <taxon>Plectus</taxon>
    </lineage>
</organism>
<dbReference type="SUPFAM" id="SSF49854">
    <property type="entry name" value="Spermadhesin, CUB domain"/>
    <property type="match status" value="2"/>
</dbReference>
<dbReference type="AlphaFoldDB" id="A0A914W291"/>
<dbReference type="InterPro" id="IPR001506">
    <property type="entry name" value="Peptidase_M12A"/>
</dbReference>
<feature type="region of interest" description="Disordered" evidence="11">
    <location>
        <begin position="1"/>
        <end position="25"/>
    </location>
</feature>
<evidence type="ECO:0000256" key="1">
    <source>
        <dbReference type="ARBA" id="ARBA00022536"/>
    </source>
</evidence>
<keyword evidence="1" id="KW-0245">EGF-like domain</keyword>
<dbReference type="Proteomes" id="UP000887566">
    <property type="component" value="Unplaced"/>
</dbReference>
<evidence type="ECO:0000256" key="7">
    <source>
        <dbReference type="ARBA" id="ARBA00023049"/>
    </source>
</evidence>
<dbReference type="InterPro" id="IPR035914">
    <property type="entry name" value="Sperma_CUB_dom_sf"/>
</dbReference>
<dbReference type="SMART" id="SM00042">
    <property type="entry name" value="CUB"/>
    <property type="match status" value="2"/>
</dbReference>
<dbReference type="InterPro" id="IPR000859">
    <property type="entry name" value="CUB_dom"/>
</dbReference>
<keyword evidence="6 10" id="KW-0862">Zinc</keyword>
<evidence type="ECO:0000256" key="6">
    <source>
        <dbReference type="ARBA" id="ARBA00022833"/>
    </source>
</evidence>
<keyword evidence="14" id="KW-1185">Reference proteome</keyword>
<evidence type="ECO:0000256" key="8">
    <source>
        <dbReference type="ARBA" id="ARBA00023157"/>
    </source>
</evidence>
<comment type="caution">
    <text evidence="9">Lacks conserved residue(s) required for the propagation of feature annotation.</text>
</comment>
<evidence type="ECO:0000256" key="4">
    <source>
        <dbReference type="ARBA" id="ARBA00022737"/>
    </source>
</evidence>
<dbReference type="Gene3D" id="3.40.390.10">
    <property type="entry name" value="Collagenase (Catalytic Domain)"/>
    <property type="match status" value="1"/>
</dbReference>
<evidence type="ECO:0000256" key="11">
    <source>
        <dbReference type="SAM" id="MobiDB-lite"/>
    </source>
</evidence>
<name>A0A914W291_9BILA</name>
<dbReference type="InterPro" id="IPR024079">
    <property type="entry name" value="MetalloPept_cat_dom_sf"/>
</dbReference>
<dbReference type="SUPFAM" id="SSF55486">
    <property type="entry name" value="Metalloproteases ('zincins'), catalytic domain"/>
    <property type="match status" value="1"/>
</dbReference>
<proteinExistence type="predicted"/>
<evidence type="ECO:0000259" key="12">
    <source>
        <dbReference type="PROSITE" id="PS01180"/>
    </source>
</evidence>
<dbReference type="PROSITE" id="PS01180">
    <property type="entry name" value="CUB"/>
    <property type="match status" value="2"/>
</dbReference>
<dbReference type="EC" id="3.4.24.-" evidence="10"/>
<keyword evidence="7 10" id="KW-0482">Metalloprotease</keyword>
<comment type="cofactor">
    <cofactor evidence="10">
        <name>Zn(2+)</name>
        <dbReference type="ChEBI" id="CHEBI:29105"/>
    </cofactor>
    <text evidence="10">Binds 1 zinc ion per subunit.</text>
</comment>
<reference evidence="15" key="1">
    <citation type="submission" date="2022-11" db="UniProtKB">
        <authorList>
            <consortium name="WormBaseParasite"/>
        </authorList>
    </citation>
    <scope>IDENTIFICATION</scope>
</reference>
<keyword evidence="8" id="KW-1015">Disulfide bond</keyword>
<sequence>MRTYVLSPDLVDSDSPSTADPLHTISTSKDATTSAQYIKQTSVPTTAFPLNSGGAGTVADSTVQSAIDTVDDEGSGQDYNFEKLKTDDVNSLGEPYDYASIMHYARDTFARAMYMDTILPKSRKENRPEIGQRIRLSEGDVRQAKKLYQCPVCGKTLMNPSGALSIDQGDRPDDHTAVYHCVWRIIATRGERIQLNITDLNLPPPDQGQCASETDNFVIIRDGHFSGSSIIAKLCGTFGRQRVFTATGNRLFIELRSSARRIETTANGADLTEPLKRGLARPPISLFASYMAICGGELTADSGIIESPHYPENYPPDGRCTWLITVEEGFQVAIKFDLFSLEPHKDCIYDRLEVYEVHPSGDSNRLGKLCGQNTPENVKTLTSNQMRLEFYSDNSVQKSGFSLQFIQ</sequence>
<dbReference type="Pfam" id="PF01400">
    <property type="entry name" value="Astacin"/>
    <property type="match status" value="1"/>
</dbReference>
<evidence type="ECO:0000256" key="9">
    <source>
        <dbReference type="PROSITE-ProRule" id="PRU00059"/>
    </source>
</evidence>